<dbReference type="AlphaFoldDB" id="A0AAD6QG22"/>
<protein>
    <submittedName>
        <fullName evidence="1">Uncharacterized protein</fullName>
    </submittedName>
</protein>
<reference evidence="1" key="1">
    <citation type="journal article" date="2023" name="Mol. Ecol. Resour.">
        <title>Chromosome-level genome assembly of a triploid poplar Populus alba 'Berolinensis'.</title>
        <authorList>
            <person name="Chen S."/>
            <person name="Yu Y."/>
            <person name="Wang X."/>
            <person name="Wang S."/>
            <person name="Zhang T."/>
            <person name="Zhou Y."/>
            <person name="He R."/>
            <person name="Meng N."/>
            <person name="Wang Y."/>
            <person name="Liu W."/>
            <person name="Liu Z."/>
            <person name="Liu J."/>
            <person name="Guo Q."/>
            <person name="Huang H."/>
            <person name="Sederoff R.R."/>
            <person name="Wang G."/>
            <person name="Qu G."/>
            <person name="Chen S."/>
        </authorList>
    </citation>
    <scope>NUCLEOTIDE SEQUENCE</scope>
    <source>
        <strain evidence="1">SC-2020</strain>
    </source>
</reference>
<gene>
    <name evidence="1" type="ORF">NC653_018248</name>
</gene>
<dbReference type="Proteomes" id="UP001164929">
    <property type="component" value="Chromosome 7"/>
</dbReference>
<organism evidence="1 2">
    <name type="scientific">Populus alba x Populus x berolinensis</name>
    <dbReference type="NCBI Taxonomy" id="444605"/>
    <lineage>
        <taxon>Eukaryota</taxon>
        <taxon>Viridiplantae</taxon>
        <taxon>Streptophyta</taxon>
        <taxon>Embryophyta</taxon>
        <taxon>Tracheophyta</taxon>
        <taxon>Spermatophyta</taxon>
        <taxon>Magnoliopsida</taxon>
        <taxon>eudicotyledons</taxon>
        <taxon>Gunneridae</taxon>
        <taxon>Pentapetalae</taxon>
        <taxon>rosids</taxon>
        <taxon>fabids</taxon>
        <taxon>Malpighiales</taxon>
        <taxon>Salicaceae</taxon>
        <taxon>Saliceae</taxon>
        <taxon>Populus</taxon>
    </lineage>
</organism>
<sequence>MFLVNLLASSFVNLLYIKTCELVALLNYMKRVMENAVKFLCIFTYLFTSDCNFSTLNKLSRLPYAIKWSMYYFTKLLLLLVGSQPKESKPRKFLTSSMCYEHFL</sequence>
<proteinExistence type="predicted"/>
<accession>A0AAD6QG22</accession>
<evidence type="ECO:0000313" key="1">
    <source>
        <dbReference type="EMBL" id="KAJ6989697.1"/>
    </source>
</evidence>
<name>A0AAD6QG22_9ROSI</name>
<evidence type="ECO:0000313" key="2">
    <source>
        <dbReference type="Proteomes" id="UP001164929"/>
    </source>
</evidence>
<comment type="caution">
    <text evidence="1">The sequence shown here is derived from an EMBL/GenBank/DDBJ whole genome shotgun (WGS) entry which is preliminary data.</text>
</comment>
<keyword evidence="2" id="KW-1185">Reference proteome</keyword>
<dbReference type="EMBL" id="JAQIZT010000007">
    <property type="protein sequence ID" value="KAJ6989697.1"/>
    <property type="molecule type" value="Genomic_DNA"/>
</dbReference>